<evidence type="ECO:0000256" key="15">
    <source>
        <dbReference type="RuleBase" id="RU003357"/>
    </source>
</evidence>
<keyword evidence="6 14" id="KW-0812">Transmembrane</keyword>
<keyword evidence="3 14" id="KW-0813">Transport</keyword>
<dbReference type="Gene3D" id="2.170.130.10">
    <property type="entry name" value="TonB-dependent receptor, plug domain"/>
    <property type="match status" value="1"/>
</dbReference>
<dbReference type="AlphaFoldDB" id="A0A1R7QBJ8"/>
<feature type="domain" description="TonB-dependent receptor-like beta-barrel" evidence="17">
    <location>
        <begin position="258"/>
        <end position="736"/>
    </location>
</feature>
<dbReference type="PANTHER" id="PTHR32552:SF68">
    <property type="entry name" value="FERRICHROME OUTER MEMBRANE TRANSPORTER_PHAGE RECEPTOR"/>
    <property type="match status" value="1"/>
</dbReference>
<evidence type="ECO:0000256" key="8">
    <source>
        <dbReference type="ARBA" id="ARBA00023004"/>
    </source>
</evidence>
<accession>A0A1R7QBJ8</accession>
<dbReference type="InterPro" id="IPR010105">
    <property type="entry name" value="TonB_sidphr_rcpt"/>
</dbReference>
<comment type="subcellular location">
    <subcellularLocation>
        <location evidence="1 14">Cell outer membrane</location>
        <topology evidence="1 14">Multi-pass membrane protein</topology>
    </subcellularLocation>
</comment>
<evidence type="ECO:0000256" key="6">
    <source>
        <dbReference type="ARBA" id="ARBA00022692"/>
    </source>
</evidence>
<evidence type="ECO:0000256" key="9">
    <source>
        <dbReference type="ARBA" id="ARBA00023065"/>
    </source>
</evidence>
<dbReference type="PANTHER" id="PTHR32552">
    <property type="entry name" value="FERRICHROME IRON RECEPTOR-RELATED"/>
    <property type="match status" value="1"/>
</dbReference>
<evidence type="ECO:0000256" key="12">
    <source>
        <dbReference type="ARBA" id="ARBA00023170"/>
    </source>
</evidence>
<evidence type="ECO:0000313" key="19">
    <source>
        <dbReference type="EMBL" id="SJX21630.1"/>
    </source>
</evidence>
<feature type="domain" description="TonB-dependent receptor plug" evidence="18">
    <location>
        <begin position="89"/>
        <end position="186"/>
    </location>
</feature>
<dbReference type="InterPro" id="IPR036942">
    <property type="entry name" value="Beta-barrel_TonB_sf"/>
</dbReference>
<dbReference type="InterPro" id="IPR012910">
    <property type="entry name" value="Plug_dom"/>
</dbReference>
<evidence type="ECO:0000256" key="4">
    <source>
        <dbReference type="ARBA" id="ARBA00022452"/>
    </source>
</evidence>
<keyword evidence="13 14" id="KW-0998">Cell outer membrane</keyword>
<keyword evidence="12 19" id="KW-0675">Receptor</keyword>
<feature type="signal peptide" evidence="16">
    <location>
        <begin position="1"/>
        <end position="32"/>
    </location>
</feature>
<dbReference type="GO" id="GO:0038023">
    <property type="term" value="F:signaling receptor activity"/>
    <property type="evidence" value="ECO:0007669"/>
    <property type="project" value="InterPro"/>
</dbReference>
<protein>
    <submittedName>
        <fullName evidence="19">Putative TonB-dependent receptor BfrD</fullName>
    </submittedName>
</protein>
<keyword evidence="5" id="KW-0410">Iron transport</keyword>
<evidence type="ECO:0000313" key="20">
    <source>
        <dbReference type="Proteomes" id="UP000196240"/>
    </source>
</evidence>
<dbReference type="Pfam" id="PF07715">
    <property type="entry name" value="Plug"/>
    <property type="match status" value="1"/>
</dbReference>
<comment type="similarity">
    <text evidence="2 14 15">Belongs to the TonB-dependent receptor family.</text>
</comment>
<keyword evidence="10 15" id="KW-0798">TonB box</keyword>
<dbReference type="GO" id="GO:0015344">
    <property type="term" value="F:siderophore uptake transmembrane transporter activity"/>
    <property type="evidence" value="ECO:0007669"/>
    <property type="project" value="TreeGrafter"/>
</dbReference>
<keyword evidence="11 14" id="KW-0472">Membrane</keyword>
<evidence type="ECO:0000256" key="13">
    <source>
        <dbReference type="ARBA" id="ARBA00023237"/>
    </source>
</evidence>
<reference evidence="19 20" key="1">
    <citation type="submission" date="2017-02" db="EMBL/GenBank/DDBJ databases">
        <authorList>
            <person name="Peterson S.W."/>
        </authorList>
    </citation>
    <scope>NUCLEOTIDE SEQUENCE [LARGE SCALE GENOMIC DNA]</scope>
    <source>
        <strain evidence="19">C6</strain>
    </source>
</reference>
<dbReference type="InterPro" id="IPR000531">
    <property type="entry name" value="Beta-barrel_TonB"/>
</dbReference>
<sequence precursor="true">MMKFSPQPLCGSNLFKYSLLSFMILNAHAAYADEATLQNNENPSSQAMTNKSGTAAVLPTLKIEAMSELDPIKSYVDYDQANVTRNGLKKKDIPQTIDTIDVQKYKIYGSNDLSVMLQGTPGVSTSYDMRGDGITLRGFSADSGDIYRDGIRESGQVRRSTANIERIEILKGPASVLYGRSAGGGVVNMVSKYANFDSKSSVGTYVGSYDTYGATADINQVLNDNWAVRLTGEYGEADSFRSGIDSQIEMISPSFTYKNDDETLTWTTQYTYDKLGRVPDRGPSYSVLPAGTSIKTGFAQKGDYVDDVLQVIRSDLNYEFAPNWKFHWATSYRQADQDFDHFYGGTYCASDATTSNGESASSTPLTQRRCYNNVGKISQNYYWQQTSNRTTTNTWDITGEFDTGAIKHNLLVGTDWTYEQREPKLSNKNANGSRIDGFYDPITGQLTQNNRDNGAKTITQHNYNEGTSYGFFIQDLISFNEYFKVMLGARYDYYDTSTTNKLLASSDINYHRSINDESFSPNIGFIWQPTDQHSFYASYNKSFAPFGGRVGVSVVSANTNLNTFDSEPQYNEQYEIGVKSDWFDDRLNTQLSVFDIRKNNIRYVPDDTKPEEWATAGEHQSKGLEFSFIGRVLDNVFVRGGYGYLQAEVKKDKQNPDNVNKVLNNAPEHTGNLFVRYLPTEKLYGEVGVTYVGDYKAYPNSNLSNQPLDMKAFSRVDAAIGYSADPWNVTLAVSNLTNKEYWRSDSMPGTPRSFLMRLNYQF</sequence>
<feature type="chain" id="PRO_5013091331" evidence="16">
    <location>
        <begin position="33"/>
        <end position="762"/>
    </location>
</feature>
<dbReference type="Gene3D" id="2.40.170.20">
    <property type="entry name" value="TonB-dependent receptor, beta-barrel domain"/>
    <property type="match status" value="1"/>
</dbReference>
<evidence type="ECO:0000256" key="2">
    <source>
        <dbReference type="ARBA" id="ARBA00009810"/>
    </source>
</evidence>
<evidence type="ECO:0000256" key="7">
    <source>
        <dbReference type="ARBA" id="ARBA00022729"/>
    </source>
</evidence>
<evidence type="ECO:0000259" key="17">
    <source>
        <dbReference type="Pfam" id="PF00593"/>
    </source>
</evidence>
<dbReference type="InterPro" id="IPR039426">
    <property type="entry name" value="TonB-dep_rcpt-like"/>
</dbReference>
<gene>
    <name evidence="19" type="primary">bfrD_2</name>
    <name evidence="19" type="ORF">ACNJC6_01250</name>
</gene>
<dbReference type="PROSITE" id="PS52016">
    <property type="entry name" value="TONB_DEPENDENT_REC_3"/>
    <property type="match status" value="1"/>
</dbReference>
<evidence type="ECO:0000256" key="5">
    <source>
        <dbReference type="ARBA" id="ARBA00022496"/>
    </source>
</evidence>
<dbReference type="EMBL" id="FUUY01000003">
    <property type="protein sequence ID" value="SJX21630.1"/>
    <property type="molecule type" value="Genomic_DNA"/>
</dbReference>
<keyword evidence="4 14" id="KW-1134">Transmembrane beta strand</keyword>
<proteinExistence type="inferred from homology"/>
<keyword evidence="9" id="KW-0406">Ion transport</keyword>
<evidence type="ECO:0000256" key="11">
    <source>
        <dbReference type="ARBA" id="ARBA00023136"/>
    </source>
</evidence>
<dbReference type="SUPFAM" id="SSF56935">
    <property type="entry name" value="Porins"/>
    <property type="match status" value="1"/>
</dbReference>
<evidence type="ECO:0000256" key="14">
    <source>
        <dbReference type="PROSITE-ProRule" id="PRU01360"/>
    </source>
</evidence>
<evidence type="ECO:0000256" key="1">
    <source>
        <dbReference type="ARBA" id="ARBA00004571"/>
    </source>
</evidence>
<keyword evidence="7 16" id="KW-0732">Signal</keyword>
<dbReference type="GO" id="GO:0015891">
    <property type="term" value="P:siderophore transport"/>
    <property type="evidence" value="ECO:0007669"/>
    <property type="project" value="InterPro"/>
</dbReference>
<organism evidence="19 20">
    <name type="scientific">Acinetobacter johnsonii</name>
    <dbReference type="NCBI Taxonomy" id="40214"/>
    <lineage>
        <taxon>Bacteria</taxon>
        <taxon>Pseudomonadati</taxon>
        <taxon>Pseudomonadota</taxon>
        <taxon>Gammaproteobacteria</taxon>
        <taxon>Moraxellales</taxon>
        <taxon>Moraxellaceae</taxon>
        <taxon>Acinetobacter</taxon>
    </lineage>
</organism>
<evidence type="ECO:0000256" key="16">
    <source>
        <dbReference type="SAM" id="SignalP"/>
    </source>
</evidence>
<evidence type="ECO:0000256" key="3">
    <source>
        <dbReference type="ARBA" id="ARBA00022448"/>
    </source>
</evidence>
<evidence type="ECO:0000256" key="10">
    <source>
        <dbReference type="ARBA" id="ARBA00023077"/>
    </source>
</evidence>
<evidence type="ECO:0000259" key="18">
    <source>
        <dbReference type="Pfam" id="PF07715"/>
    </source>
</evidence>
<dbReference type="Proteomes" id="UP000196240">
    <property type="component" value="Unassembled WGS sequence"/>
</dbReference>
<dbReference type="Pfam" id="PF00593">
    <property type="entry name" value="TonB_dep_Rec_b-barrel"/>
    <property type="match status" value="1"/>
</dbReference>
<dbReference type="GO" id="GO:0009279">
    <property type="term" value="C:cell outer membrane"/>
    <property type="evidence" value="ECO:0007669"/>
    <property type="project" value="UniProtKB-SubCell"/>
</dbReference>
<keyword evidence="8" id="KW-0408">Iron</keyword>
<dbReference type="NCBIfam" id="TIGR01783">
    <property type="entry name" value="TonB-siderophor"/>
    <property type="match status" value="1"/>
</dbReference>
<name>A0A1R7QBJ8_ACIJO</name>
<dbReference type="CDD" id="cd01347">
    <property type="entry name" value="ligand_gated_channel"/>
    <property type="match status" value="1"/>
</dbReference>
<dbReference type="InterPro" id="IPR037066">
    <property type="entry name" value="Plug_dom_sf"/>
</dbReference>